<accession>A0A6A6GVP8</accession>
<keyword evidence="4" id="KW-1185">Reference proteome</keyword>
<evidence type="ECO:0000313" key="3">
    <source>
        <dbReference type="EMBL" id="KAF2229699.1"/>
    </source>
</evidence>
<dbReference type="PANTHER" id="PTHR15696">
    <property type="entry name" value="SMG-7 SUPPRESSOR WITH MORPHOLOGICAL EFFECT ON GENITALIA PROTEIN 7"/>
    <property type="match status" value="1"/>
</dbReference>
<dbReference type="InterPro" id="IPR018834">
    <property type="entry name" value="DNA/RNA-bd_Est1-type"/>
</dbReference>
<protein>
    <recommendedName>
        <fullName evidence="5">DNA/RNA-binding domain-containing protein</fullName>
    </recommendedName>
</protein>
<feature type="domain" description="Telomerase activating protein Est1-like N-terminal" evidence="2">
    <location>
        <begin position="62"/>
        <end position="171"/>
    </location>
</feature>
<dbReference type="SUPFAM" id="SSF48452">
    <property type="entry name" value="TPR-like"/>
    <property type="match status" value="1"/>
</dbReference>
<dbReference type="OrthoDB" id="69928at2759"/>
<dbReference type="PANTHER" id="PTHR15696:SF36">
    <property type="entry name" value="NONSENSE-MEDIATED MRNA DECAY FACTOR"/>
    <property type="match status" value="1"/>
</dbReference>
<evidence type="ECO:0000259" key="1">
    <source>
        <dbReference type="Pfam" id="PF10373"/>
    </source>
</evidence>
<evidence type="ECO:0000313" key="4">
    <source>
        <dbReference type="Proteomes" id="UP000800092"/>
    </source>
</evidence>
<gene>
    <name evidence="3" type="ORF">EV356DRAFT_520678</name>
</gene>
<dbReference type="InterPro" id="IPR011990">
    <property type="entry name" value="TPR-like_helical_dom_sf"/>
</dbReference>
<dbReference type="Pfam" id="PF10374">
    <property type="entry name" value="EST1"/>
    <property type="match status" value="1"/>
</dbReference>
<organism evidence="3 4">
    <name type="scientific">Viridothelium virens</name>
    <name type="common">Speckled blister lichen</name>
    <name type="synonym">Trypethelium virens</name>
    <dbReference type="NCBI Taxonomy" id="1048519"/>
    <lineage>
        <taxon>Eukaryota</taxon>
        <taxon>Fungi</taxon>
        <taxon>Dikarya</taxon>
        <taxon>Ascomycota</taxon>
        <taxon>Pezizomycotina</taxon>
        <taxon>Dothideomycetes</taxon>
        <taxon>Dothideomycetes incertae sedis</taxon>
        <taxon>Trypetheliales</taxon>
        <taxon>Trypetheliaceae</taxon>
        <taxon>Viridothelium</taxon>
    </lineage>
</organism>
<dbReference type="AlphaFoldDB" id="A0A6A6GVP8"/>
<dbReference type="InterPro" id="IPR019458">
    <property type="entry name" value="Est1-like_N"/>
</dbReference>
<dbReference type="Gene3D" id="1.25.40.10">
    <property type="entry name" value="Tetratricopeptide repeat domain"/>
    <property type="match status" value="1"/>
</dbReference>
<dbReference type="Proteomes" id="UP000800092">
    <property type="component" value="Unassembled WGS sequence"/>
</dbReference>
<dbReference type="InterPro" id="IPR045153">
    <property type="entry name" value="Est1/Ebs1-like"/>
</dbReference>
<sequence length="518" mass="59354">MQGREDDPVGFSQLASQQIDHFNKQLDAGVKLLDIVASLKAVCEAVSVALSHEFFAGAVENLEGRLWAVHTALNQRFREAFKRQDATGETNLAKIYLKFIKSSQCYYRDHIRELNHRFGCEEFAVLTTPSSLIKDGLQKSEHIDKDLRNFVLVSCYDSLIALGDLSRWRELLFPGSSVSWSPARSAYYLASLICPESGEHHHQLALTFIAEEDHFNALYHLSRSRSTLPQNDINLRREIRKISAADESNVLKDSISRHQDPGNTASLVAAVINAYCIYFSRKELDQFALTMSEEFFELSTSILRSDVREEMCNLPIIRMVIMTIAMEQSHPIFSHYNLRFCTILFDAFFDEFMNTQESLDSSYIHSLWAEKLSKHAQYLLHPIRIHSLWLVTNCESLRGNRKDKYTTRNAWRSYAKILTLLANEFPLEELPTVDYLLEEDEETLGLSSLLSEETSRIWKNGSRYKSRMREELTKLTPEIESLARIRDLLIDGLGLALEAEAPLRLDGTTFSYDASHDT</sequence>
<evidence type="ECO:0000259" key="2">
    <source>
        <dbReference type="Pfam" id="PF10374"/>
    </source>
</evidence>
<feature type="domain" description="DNA/RNA-binding" evidence="1">
    <location>
        <begin position="183"/>
        <end position="451"/>
    </location>
</feature>
<evidence type="ECO:0008006" key="5">
    <source>
        <dbReference type="Google" id="ProtNLM"/>
    </source>
</evidence>
<dbReference type="Pfam" id="PF10373">
    <property type="entry name" value="EST1_DNA_bind"/>
    <property type="match status" value="1"/>
</dbReference>
<proteinExistence type="predicted"/>
<dbReference type="EMBL" id="ML991856">
    <property type="protein sequence ID" value="KAF2229699.1"/>
    <property type="molecule type" value="Genomic_DNA"/>
</dbReference>
<name>A0A6A6GVP8_VIRVR</name>
<reference evidence="3" key="1">
    <citation type="journal article" date="2020" name="Stud. Mycol.">
        <title>101 Dothideomycetes genomes: a test case for predicting lifestyles and emergence of pathogens.</title>
        <authorList>
            <person name="Haridas S."/>
            <person name="Albert R."/>
            <person name="Binder M."/>
            <person name="Bloem J."/>
            <person name="Labutti K."/>
            <person name="Salamov A."/>
            <person name="Andreopoulos B."/>
            <person name="Baker S."/>
            <person name="Barry K."/>
            <person name="Bills G."/>
            <person name="Bluhm B."/>
            <person name="Cannon C."/>
            <person name="Castanera R."/>
            <person name="Culley D."/>
            <person name="Daum C."/>
            <person name="Ezra D."/>
            <person name="Gonzalez J."/>
            <person name="Henrissat B."/>
            <person name="Kuo A."/>
            <person name="Liang C."/>
            <person name="Lipzen A."/>
            <person name="Lutzoni F."/>
            <person name="Magnuson J."/>
            <person name="Mondo S."/>
            <person name="Nolan M."/>
            <person name="Ohm R."/>
            <person name="Pangilinan J."/>
            <person name="Park H.-J."/>
            <person name="Ramirez L."/>
            <person name="Alfaro M."/>
            <person name="Sun H."/>
            <person name="Tritt A."/>
            <person name="Yoshinaga Y."/>
            <person name="Zwiers L.-H."/>
            <person name="Turgeon B."/>
            <person name="Goodwin S."/>
            <person name="Spatafora J."/>
            <person name="Crous P."/>
            <person name="Grigoriev I."/>
        </authorList>
    </citation>
    <scope>NUCLEOTIDE SEQUENCE</scope>
    <source>
        <strain evidence="3">Tuck. ex Michener</strain>
    </source>
</reference>